<feature type="domain" description="Reverse transcriptase Ty1/copia-type" evidence="3">
    <location>
        <begin position="592"/>
        <end position="656"/>
    </location>
</feature>
<dbReference type="SUPFAM" id="SSF53098">
    <property type="entry name" value="Ribonuclease H-like"/>
    <property type="match status" value="1"/>
</dbReference>
<dbReference type="PANTHER" id="PTHR11439:SF483">
    <property type="entry name" value="PEPTIDE SYNTHASE GLIP-LIKE, PUTATIVE (AFU_ORTHOLOGUE AFUA_3G12920)-RELATED"/>
    <property type="match status" value="1"/>
</dbReference>
<dbReference type="SUPFAM" id="SSF56672">
    <property type="entry name" value="DNA/RNA polymerases"/>
    <property type="match status" value="1"/>
</dbReference>
<dbReference type="ExpressionAtlas" id="Q9XIG7">
    <property type="expression patterns" value="baseline and differential"/>
</dbReference>
<dbReference type="Pfam" id="PF22936">
    <property type="entry name" value="Pol_BBD"/>
    <property type="match status" value="1"/>
</dbReference>
<dbReference type="Pfam" id="PF14223">
    <property type="entry name" value="Retrotran_gag_2"/>
    <property type="match status" value="1"/>
</dbReference>
<dbReference type="Pfam" id="PF07727">
    <property type="entry name" value="RVT_2"/>
    <property type="match status" value="2"/>
</dbReference>
<organism evidence="6">
    <name type="scientific">Arabidopsis thaliana</name>
    <name type="common">Mouse-ear cress</name>
    <dbReference type="NCBI Taxonomy" id="3702"/>
    <lineage>
        <taxon>Eukaryota</taxon>
        <taxon>Viridiplantae</taxon>
        <taxon>Streptophyta</taxon>
        <taxon>Embryophyta</taxon>
        <taxon>Tracheophyta</taxon>
        <taxon>Spermatophyta</taxon>
        <taxon>Magnoliopsida</taxon>
        <taxon>eudicotyledons</taxon>
        <taxon>Gunneridae</taxon>
        <taxon>Pentapetalae</taxon>
        <taxon>rosids</taxon>
        <taxon>malvids</taxon>
        <taxon>Brassicales</taxon>
        <taxon>Brassicaceae</taxon>
        <taxon>Camelineae</taxon>
        <taxon>Arabidopsis</taxon>
    </lineage>
</organism>
<gene>
    <name evidence="6" type="primary">T10P12.1</name>
</gene>
<reference evidence="6" key="1">
    <citation type="submission" date="1999-06" db="EMBL/GenBank/DDBJ databases">
        <authorList>
            <person name="Federspiel N.A."/>
            <person name="Palm C.J."/>
            <person name="Conway A.B."/>
            <person name="Conn L."/>
            <person name="Hansen N.F."/>
            <person name="Altafi H."/>
            <person name="Araujo R."/>
            <person name="Huizar L."/>
            <person name="Rowley D."/>
            <person name="Buehler E."/>
            <person name="Dunn P."/>
            <person name="Gonzalez A."/>
            <person name="Kremenetskaia I."/>
            <person name="Kim C."/>
            <person name="Lenz C."/>
            <person name="Li J."/>
            <person name="Liu S."/>
            <person name="Luros S."/>
            <person name="Schwartz J."/>
            <person name="Shinn P."/>
            <person name="Toriumi M."/>
            <person name="Vysotskaia V.S."/>
            <person name="Walker M."/>
            <person name="Yu G."/>
            <person name="Ecker J."/>
            <person name="Theologis A."/>
            <person name="Davis R.W."/>
        </authorList>
    </citation>
    <scope>NUCLEOTIDE SEQUENCE</scope>
</reference>
<evidence type="ECO:0000259" key="4">
    <source>
        <dbReference type="Pfam" id="PF22936"/>
    </source>
</evidence>
<feature type="domain" description="Retroviral polymerase SH3-like" evidence="5">
    <location>
        <begin position="363"/>
        <end position="390"/>
    </location>
</feature>
<dbReference type="GO" id="GO:0003676">
    <property type="term" value="F:nucleic acid binding"/>
    <property type="evidence" value="ECO:0007669"/>
    <property type="project" value="InterPro"/>
</dbReference>
<feature type="domain" description="Reverse transcriptase Ty1/copia-type" evidence="3">
    <location>
        <begin position="477"/>
        <end position="588"/>
    </location>
</feature>
<evidence type="ECO:0000259" key="5">
    <source>
        <dbReference type="Pfam" id="PF25597"/>
    </source>
</evidence>
<dbReference type="AlphaFoldDB" id="Q9XIG7"/>
<evidence type="ECO:0000256" key="2">
    <source>
        <dbReference type="SAM" id="MobiDB-lite"/>
    </source>
</evidence>
<keyword evidence="1" id="KW-0378">Hydrolase</keyword>
<feature type="compositionally biased region" description="Acidic residues" evidence="2">
    <location>
        <begin position="944"/>
        <end position="953"/>
    </location>
</feature>
<dbReference type="InterPro" id="IPR057670">
    <property type="entry name" value="SH3_retrovirus"/>
</dbReference>
<dbReference type="InterPro" id="IPR054722">
    <property type="entry name" value="PolX-like_BBD"/>
</dbReference>
<dbReference type="PIR" id="F96498">
    <property type="entry name" value="F96498"/>
</dbReference>
<reference key="2">
    <citation type="journal article" date="2000" name="Nature">
        <title>Sequence and analysis of chromosome 1 of the plant Arabidopsis thaliana.</title>
        <authorList>
            <person name="Theologis A."/>
            <person name="Ecker J.R."/>
            <person name="Palm C.J."/>
            <person name="Federspiel N.A."/>
            <person name="Kaul S."/>
            <person name="White O."/>
            <person name="Alonso J."/>
            <person name="Altafi H."/>
            <person name="Araujo R."/>
            <person name="Bowman C.L."/>
            <person name="Brooks S.Y."/>
            <person name="Buehler E."/>
            <person name="Chan A."/>
            <person name="Chao Q."/>
            <person name="Chen H."/>
            <person name="Cheuk R.F."/>
            <person name="Chin C.W."/>
            <person name="Chung M.K."/>
            <person name="Conn L."/>
            <person name="Conway A.B."/>
            <person name="Conway A.R."/>
            <person name="Creasy T.H."/>
            <person name="Dewar K."/>
            <person name="Dunn P."/>
            <person name="Etgu P."/>
            <person name="Feldblyum T.V."/>
            <person name="Feng J."/>
            <person name="Fong B."/>
            <person name="Fujii C.Y."/>
            <person name="Gill J.E."/>
            <person name="Goldsmith A.D."/>
            <person name="Haas B."/>
            <person name="Hansen N.F."/>
            <person name="Hughes B."/>
            <person name="Huizar L."/>
            <person name="Hunter J.L."/>
            <person name="Jenkins J."/>
            <person name="Johnson-Hopson C."/>
            <person name="Khan S."/>
            <person name="Khaykin E."/>
            <person name="Kim C.J."/>
            <person name="Koo H.L."/>
            <person name="Kremenetskaia I."/>
            <person name="Kurtz D.B."/>
            <person name="Kwan A."/>
            <person name="Lam B."/>
            <person name="Langin-Hooper S."/>
            <person name="Lee A."/>
            <person name="Lee J.M."/>
            <person name="Lenz C.A."/>
            <person name="Li J.H."/>
            <person name="Li Y."/>
            <person name="Lin X."/>
            <person name="Liu S.X."/>
            <person name="Liu Z.A."/>
            <person name="Luros J.S."/>
            <person name="Maiti R."/>
            <person name="Marziali A."/>
            <person name="Militscher J."/>
            <person name="Miranda M."/>
            <person name="Nguyen M."/>
            <person name="Nierman W.C."/>
            <person name="Osborne B.I."/>
            <person name="Pai G."/>
            <person name="Peterson J."/>
            <person name="Pham P.K."/>
            <person name="Rizzo M."/>
            <person name="Rooney T."/>
            <person name="Rowley D."/>
            <person name="Sakano H."/>
            <person name="Salzberg S.L."/>
            <person name="Schwartz J.R."/>
            <person name="Shinn P."/>
            <person name="Southwick A.M."/>
            <person name="Sun H."/>
            <person name="Tallon L.J."/>
            <person name="Tambunga G."/>
            <person name="Toriumi M.J."/>
            <person name="Town C.D."/>
            <person name="Utterback T."/>
            <person name="Van Aken S."/>
            <person name="Vaysberg M."/>
            <person name="Vysotskaia V.S."/>
            <person name="Walker M."/>
            <person name="Wu D."/>
            <person name="Yu G."/>
            <person name="Fraser C.M."/>
            <person name="Venter J.C."/>
            <person name="Davis R.W."/>
        </authorList>
    </citation>
    <scope>NUCLEOTIDE SEQUENCE [LARGE SCALE GENOMIC DNA]</scope>
    <source>
        <strain>cv. Columbia</strain>
    </source>
</reference>
<proteinExistence type="predicted"/>
<keyword evidence="1" id="KW-0645">Protease</keyword>
<dbReference type="InterPro" id="IPR036397">
    <property type="entry name" value="RNaseH_sf"/>
</dbReference>
<dbReference type="GO" id="GO:0004190">
    <property type="term" value="F:aspartic-type endopeptidase activity"/>
    <property type="evidence" value="ECO:0007669"/>
    <property type="project" value="UniProtKB-KW"/>
</dbReference>
<dbReference type="Pfam" id="PF25597">
    <property type="entry name" value="SH3_retrovirus"/>
    <property type="match status" value="1"/>
</dbReference>
<accession>Q9XIG7</accession>
<evidence type="ECO:0000256" key="1">
    <source>
        <dbReference type="ARBA" id="ARBA00022750"/>
    </source>
</evidence>
<sequence length="953" mass="109008">MDMIFINVGDKVRRKIENSKTAAEAWGTLDILYLVKSLPNRVYLQLKVYNYRMQNSKTLEENVDEFQKMISDLNNLQIQVPDEVQAVQAILILSALPDSCDMLKETLKYGREGIKLDDVISAAISKELELRDSSTSEVNLGESKGDHGEWIIDTECSFHMTPRKEYHIDFEAKSGKVRMPNNSFLEVKGIGKVRFTNQDGTSCFGNDRISKIKFCENFVVGKTRRTSFGTAQHVTKEKLDYVHSDLWGSSNVPYSLSKCQYFISFTDDWSRKVWINFLNTKDEAFTSFTEWKKMVETQSERKLKKLRTDNGLESCNQKFDGFYKKEEIVRHRTSPSSAVENKIPEELWTSVIPSLEGLRRFGCIVYVHSQEGKLDPKAKKGVFVGYPSGHVDTESEENQRTRQIARDRPRRQVILPSRLKDYEMDEEVLDEIAGYAYLITEDGGNPEPASFQEALQDSDSGKWLEAADEEIQSLIKNKTWVLVERNKSQKPIGCKWVFKRKAGIAGVEKPRFKARLVTKGYSQKEGIYFQEIFSPVVKYVSIRLLLSIVFHLDMELQQMDFKTAFLHGYLDEMIFMDQPEGYVHEKYPKRYIYLLLYVDDILIASKDKKHVCELKVLLNSEFEMKDLGDAKKILGMEIIRDKEGGTLTISQEGYLLKLRPATYEEVQKQSKVMRTVPYRSAVGSLMYSMIGTRPDLAHSVGLLCMFMRKPLKDHWQAVKWILRCIVGTMDRKLCYKNEGGLALEGYCDSYYAADKEKRRSTSGVVFTFGGNTISWRSSLQKVVALSSTKAEYMALTDATNETVWLKGLVNELGFTQRSVNIHCDSQSVIALAKNAVYHERTKHIDVKYHFIRELAKANNELITKLEGGGSLEEEKKQVLAWKKEYDDAEATYNKLVVELKEELKIPPVFPNLIPNSLGNRSAEGLADEVGVTDHASSNLREDEMCPSEEEPAV</sequence>
<evidence type="ECO:0000259" key="3">
    <source>
        <dbReference type="Pfam" id="PF07727"/>
    </source>
</evidence>
<dbReference type="InterPro" id="IPR013103">
    <property type="entry name" value="RVT_2"/>
</dbReference>
<dbReference type="CDD" id="cd09272">
    <property type="entry name" value="RNase_HI_RT_Ty1"/>
    <property type="match status" value="1"/>
</dbReference>
<protein>
    <submittedName>
        <fullName evidence="6">T10P12.1 protein</fullName>
    </submittedName>
</protein>
<feature type="region of interest" description="Disordered" evidence="2">
    <location>
        <begin position="924"/>
        <end position="953"/>
    </location>
</feature>
<keyword evidence="1" id="KW-0064">Aspartyl protease</keyword>
<name>Q9XIG7_ARATH</name>
<evidence type="ECO:0000313" key="6">
    <source>
        <dbReference type="EMBL" id="AAD39270.1"/>
    </source>
</evidence>
<dbReference type="Gene3D" id="3.30.420.10">
    <property type="entry name" value="Ribonuclease H-like superfamily/Ribonuclease H"/>
    <property type="match status" value="1"/>
</dbReference>
<feature type="domain" description="Retrovirus-related Pol polyprotein from transposon TNT 1-94-like beta-barrel" evidence="4">
    <location>
        <begin position="150"/>
        <end position="202"/>
    </location>
</feature>
<dbReference type="InterPro" id="IPR012337">
    <property type="entry name" value="RNaseH-like_sf"/>
</dbReference>
<dbReference type="InterPro" id="IPR043502">
    <property type="entry name" value="DNA/RNA_pol_sf"/>
</dbReference>
<dbReference type="PANTHER" id="PTHR11439">
    <property type="entry name" value="GAG-POL-RELATED RETROTRANSPOSON"/>
    <property type="match status" value="1"/>
</dbReference>
<dbReference type="EMBL" id="AC007203">
    <property type="protein sequence ID" value="AAD39270.1"/>
    <property type="molecule type" value="Genomic_DNA"/>
</dbReference>